<evidence type="ECO:0000313" key="2">
    <source>
        <dbReference type="Proteomes" id="UP001067121"/>
    </source>
</evidence>
<accession>A0AAP3FT47</accession>
<sequence length="96" mass="11335">MNTYVVDDSKYKRIYAGTEKAAAFNNEFGNGTRVWIWFEGHHIKTFEIEQREICGVGEWILKYDAATELQKEVNRLEKTYFKKKELLGTIRQPDEV</sequence>
<proteinExistence type="predicted"/>
<dbReference type="EMBL" id="JALAOH010000117">
    <property type="protein sequence ID" value="MCY8319118.1"/>
    <property type="molecule type" value="Genomic_DNA"/>
</dbReference>
<evidence type="ECO:0000313" key="1">
    <source>
        <dbReference type="EMBL" id="MCY8319118.1"/>
    </source>
</evidence>
<comment type="caution">
    <text evidence="1">The sequence shown here is derived from an EMBL/GenBank/DDBJ whole genome shotgun (WGS) entry which is preliminary data.</text>
</comment>
<name>A0AAP3FT47_BACVA</name>
<reference evidence="1" key="1">
    <citation type="submission" date="2022-02" db="EMBL/GenBank/DDBJ databases">
        <title>Crop Bioprotection Bacillus Genome Sequencing.</title>
        <authorList>
            <person name="Dunlap C."/>
        </authorList>
    </citation>
    <scope>NUCLEOTIDE SEQUENCE</scope>
    <source>
        <strain evidence="1">98-1</strain>
    </source>
</reference>
<protein>
    <submittedName>
        <fullName evidence="1">Uncharacterized protein</fullName>
    </submittedName>
</protein>
<dbReference type="RefSeq" id="WP_268544974.1">
    <property type="nucleotide sequence ID" value="NZ_JALAOH010000117.1"/>
</dbReference>
<dbReference type="AlphaFoldDB" id="A0AAP3FT47"/>
<gene>
    <name evidence="1" type="ORF">MOC71_20955</name>
</gene>
<dbReference type="Proteomes" id="UP001067121">
    <property type="component" value="Unassembled WGS sequence"/>
</dbReference>
<organism evidence="1 2">
    <name type="scientific">Bacillus vallismortis</name>
    <dbReference type="NCBI Taxonomy" id="72361"/>
    <lineage>
        <taxon>Bacteria</taxon>
        <taxon>Bacillati</taxon>
        <taxon>Bacillota</taxon>
        <taxon>Bacilli</taxon>
        <taxon>Bacillales</taxon>
        <taxon>Bacillaceae</taxon>
        <taxon>Bacillus</taxon>
    </lineage>
</organism>